<organism evidence="2 3">
    <name type="scientific">Pseudomonas asiatica</name>
    <dbReference type="NCBI Taxonomy" id="2219225"/>
    <lineage>
        <taxon>Bacteria</taxon>
        <taxon>Pseudomonadati</taxon>
        <taxon>Pseudomonadota</taxon>
        <taxon>Gammaproteobacteria</taxon>
        <taxon>Pseudomonadales</taxon>
        <taxon>Pseudomonadaceae</taxon>
        <taxon>Pseudomonas</taxon>
    </lineage>
</organism>
<accession>A0ABU5KSX0</accession>
<evidence type="ECO:0000313" key="2">
    <source>
        <dbReference type="EMBL" id="MDZ5737021.1"/>
    </source>
</evidence>
<reference evidence="2 3" key="1">
    <citation type="submission" date="2023-11" db="EMBL/GenBank/DDBJ databases">
        <title>Draft genomes analysis of Pseudomonas asiatica isolated from milk, feces and farm soil of cows suffering from clinical mastitis.</title>
        <authorList>
            <person name="Rahman T."/>
            <person name="Das Z.C."/>
            <person name="Hoque M.N."/>
        </authorList>
    </citation>
    <scope>NUCLEOTIDE SEQUENCE [LARGE SCALE GENOMIC DNA]</scope>
    <source>
        <strain evidence="2 3">2F2</strain>
    </source>
</reference>
<protein>
    <submittedName>
        <fullName evidence="2">DUF6285 domain-containing protein</fullName>
    </submittedName>
</protein>
<evidence type="ECO:0000313" key="3">
    <source>
        <dbReference type="Proteomes" id="UP001292116"/>
    </source>
</evidence>
<dbReference type="Proteomes" id="UP001292116">
    <property type="component" value="Unassembled WGS sequence"/>
</dbReference>
<feature type="domain" description="DUF6285" evidence="1">
    <location>
        <begin position="27"/>
        <end position="121"/>
    </location>
</feature>
<gene>
    <name evidence="2" type="ORF">SOW75_02380</name>
</gene>
<name>A0ABU5KSX0_9PSED</name>
<keyword evidence="3" id="KW-1185">Reference proteome</keyword>
<dbReference type="EMBL" id="JAXUBM010000002">
    <property type="protein sequence ID" value="MDZ5737021.1"/>
    <property type="molecule type" value="Genomic_DNA"/>
</dbReference>
<dbReference type="InterPro" id="IPR046252">
    <property type="entry name" value="DUF6285"/>
</dbReference>
<dbReference type="RefSeq" id="WP_322490728.1">
    <property type="nucleotide sequence ID" value="NZ_JAXUBM010000002.1"/>
</dbReference>
<comment type="caution">
    <text evidence="2">The sequence shown here is derived from an EMBL/GenBank/DDBJ whole genome shotgun (WGS) entry which is preliminary data.</text>
</comment>
<sequence length="127" mass="13856">MNASNVSAIDLLNTARHVLIDDLLPLLGEANHYECRMIARAMSIAVREIELRAEVSALESNVLGEVMGRHGLLKLTPAHARHLLVGFIRKGVFDNADSAQSSMLEALRQITHARLAISNPKVACHGK</sequence>
<proteinExistence type="predicted"/>
<dbReference type="Pfam" id="PF19802">
    <property type="entry name" value="DUF6285"/>
    <property type="match status" value="1"/>
</dbReference>
<evidence type="ECO:0000259" key="1">
    <source>
        <dbReference type="Pfam" id="PF19802"/>
    </source>
</evidence>